<keyword evidence="4" id="KW-0443">Lipid metabolism</keyword>
<dbReference type="EnsemblProtists" id="PYU1_T001971">
    <property type="protein sequence ID" value="PYU1_T001971"/>
    <property type="gene ID" value="PYU1_G001969"/>
</dbReference>
<dbReference type="AlphaFoldDB" id="K3WAI0"/>
<dbReference type="NCBIfam" id="NF002060">
    <property type="entry name" value="PRK00892.1"/>
    <property type="match status" value="1"/>
</dbReference>
<protein>
    <recommendedName>
        <fullName evidence="8">UDP-3-O-[3-hydroxymyristoyl] glucosamine N-acyltransferase non-repeat region domain-containing protein</fullName>
    </recommendedName>
</protein>
<reference evidence="7" key="1">
    <citation type="journal article" date="2010" name="Genome Biol.">
        <title>Genome sequence of the necrotrophic plant pathogen Pythium ultimum reveals original pathogenicity mechanisms and effector repertoire.</title>
        <authorList>
            <person name="Levesque C.A."/>
            <person name="Brouwer H."/>
            <person name="Cano L."/>
            <person name="Hamilton J.P."/>
            <person name="Holt C."/>
            <person name="Huitema E."/>
            <person name="Raffaele S."/>
            <person name="Robideau G.P."/>
            <person name="Thines M."/>
            <person name="Win J."/>
            <person name="Zerillo M.M."/>
            <person name="Beakes G.W."/>
            <person name="Boore J.L."/>
            <person name="Busam D."/>
            <person name="Dumas B."/>
            <person name="Ferriera S."/>
            <person name="Fuerstenberg S.I."/>
            <person name="Gachon C.M."/>
            <person name="Gaulin E."/>
            <person name="Govers F."/>
            <person name="Grenville-Briggs L."/>
            <person name="Horner N."/>
            <person name="Hostetler J."/>
            <person name="Jiang R.H."/>
            <person name="Johnson J."/>
            <person name="Krajaejun T."/>
            <person name="Lin H."/>
            <person name="Meijer H.J."/>
            <person name="Moore B."/>
            <person name="Morris P."/>
            <person name="Phuntmart V."/>
            <person name="Puiu D."/>
            <person name="Shetty J."/>
            <person name="Stajich J.E."/>
            <person name="Tripathy S."/>
            <person name="Wawra S."/>
            <person name="van West P."/>
            <person name="Whitty B.R."/>
            <person name="Coutinho P.M."/>
            <person name="Henrissat B."/>
            <person name="Martin F."/>
            <person name="Thomas P.D."/>
            <person name="Tyler B.M."/>
            <person name="De Vries R.P."/>
            <person name="Kamoun S."/>
            <person name="Yandell M."/>
            <person name="Tisserat N."/>
            <person name="Buell C.R."/>
        </authorList>
    </citation>
    <scope>NUCLEOTIDE SEQUENCE</scope>
    <source>
        <strain evidence="7">DAOM:BR144</strain>
    </source>
</reference>
<evidence type="ECO:0000313" key="6">
    <source>
        <dbReference type="EnsemblProtists" id="PYU1_T001971"/>
    </source>
</evidence>
<dbReference type="PROSITE" id="PS00101">
    <property type="entry name" value="HEXAPEP_TRANSFERASES"/>
    <property type="match status" value="1"/>
</dbReference>
<dbReference type="InterPro" id="IPR018357">
    <property type="entry name" value="Hexapep_transf_CS"/>
</dbReference>
<name>K3WAI0_GLOUD</name>
<dbReference type="PANTHER" id="PTHR43378:SF2">
    <property type="entry name" value="UDP-3-O-ACYLGLUCOSAMINE N-ACYLTRANSFERASE 1, MITOCHONDRIAL-RELATED"/>
    <property type="match status" value="1"/>
</dbReference>
<dbReference type="Pfam" id="PF00132">
    <property type="entry name" value="Hexapep"/>
    <property type="match status" value="3"/>
</dbReference>
<dbReference type="InterPro" id="IPR011004">
    <property type="entry name" value="Trimer_LpxA-like_sf"/>
</dbReference>
<dbReference type="GO" id="GO:0016410">
    <property type="term" value="F:N-acyltransferase activity"/>
    <property type="evidence" value="ECO:0007669"/>
    <property type="project" value="InterPro"/>
</dbReference>
<dbReference type="InterPro" id="IPR001451">
    <property type="entry name" value="Hexapep"/>
</dbReference>
<evidence type="ECO:0000256" key="2">
    <source>
        <dbReference type="ARBA" id="ARBA00022556"/>
    </source>
</evidence>
<dbReference type="EMBL" id="GL376634">
    <property type="status" value="NOT_ANNOTATED_CDS"/>
    <property type="molecule type" value="Genomic_DNA"/>
</dbReference>
<dbReference type="HOGENOM" id="CLU_049865_3_1_1"/>
<evidence type="ECO:0000256" key="5">
    <source>
        <dbReference type="ARBA" id="ARBA00023315"/>
    </source>
</evidence>
<dbReference type="Gene3D" id="2.160.10.10">
    <property type="entry name" value="Hexapeptide repeat proteins"/>
    <property type="match status" value="1"/>
</dbReference>
<dbReference type="eggNOG" id="ENOG502QV70">
    <property type="taxonomic scope" value="Eukaryota"/>
</dbReference>
<dbReference type="SUPFAM" id="SSF51161">
    <property type="entry name" value="Trimeric LpxA-like enzymes"/>
    <property type="match status" value="1"/>
</dbReference>
<dbReference type="GO" id="GO:0009245">
    <property type="term" value="P:lipid A biosynthetic process"/>
    <property type="evidence" value="ECO:0007669"/>
    <property type="project" value="UniProtKB-KW"/>
</dbReference>
<evidence type="ECO:0000256" key="4">
    <source>
        <dbReference type="ARBA" id="ARBA00023098"/>
    </source>
</evidence>
<organism evidence="6 7">
    <name type="scientific">Globisporangium ultimum (strain ATCC 200006 / CBS 805.95 / DAOM BR144)</name>
    <name type="common">Pythium ultimum</name>
    <dbReference type="NCBI Taxonomy" id="431595"/>
    <lineage>
        <taxon>Eukaryota</taxon>
        <taxon>Sar</taxon>
        <taxon>Stramenopiles</taxon>
        <taxon>Oomycota</taxon>
        <taxon>Peronosporomycetes</taxon>
        <taxon>Pythiales</taxon>
        <taxon>Pythiaceae</taxon>
        <taxon>Globisporangium</taxon>
    </lineage>
</organism>
<evidence type="ECO:0000313" key="7">
    <source>
        <dbReference type="Proteomes" id="UP000019132"/>
    </source>
</evidence>
<reference evidence="7" key="2">
    <citation type="submission" date="2010-04" db="EMBL/GenBank/DDBJ databases">
        <authorList>
            <person name="Buell R."/>
            <person name="Hamilton J."/>
            <person name="Hostetler J."/>
        </authorList>
    </citation>
    <scope>NUCLEOTIDE SEQUENCE [LARGE SCALE GENOMIC DNA]</scope>
    <source>
        <strain evidence="7">DAOM:BR144</strain>
    </source>
</reference>
<evidence type="ECO:0000256" key="3">
    <source>
        <dbReference type="ARBA" id="ARBA00022679"/>
    </source>
</evidence>
<keyword evidence="5" id="KW-0012">Acyltransferase</keyword>
<dbReference type="CDD" id="cd03352">
    <property type="entry name" value="LbH_LpxD"/>
    <property type="match status" value="1"/>
</dbReference>
<dbReference type="VEuPathDB" id="FungiDB:PYU1_G001969"/>
<dbReference type="PANTHER" id="PTHR43378">
    <property type="entry name" value="UDP-3-O-ACYLGLUCOSAMINE N-ACYLTRANSFERASE"/>
    <property type="match status" value="1"/>
</dbReference>
<dbReference type="OMA" id="VDHPKYY"/>
<reference evidence="6" key="3">
    <citation type="submission" date="2015-02" db="UniProtKB">
        <authorList>
            <consortium name="EnsemblProtists"/>
        </authorList>
    </citation>
    <scope>IDENTIFICATION</scope>
    <source>
        <strain evidence="6">DAOM BR144</strain>
    </source>
</reference>
<keyword evidence="3" id="KW-0808">Transferase</keyword>
<dbReference type="STRING" id="431595.K3WAI0"/>
<accession>K3WAI0</accession>
<dbReference type="GO" id="GO:0016020">
    <property type="term" value="C:membrane"/>
    <property type="evidence" value="ECO:0007669"/>
    <property type="project" value="GOC"/>
</dbReference>
<sequence length="204" mass="21846">MAFPHAVIHPTAKIGKRCRIDPFTFIGEDVEIGDDTIIGSNATLVNCTIGNHVVLHAGVRIGQDGFGFQLASSGDHAKKPQELRVEIHDHVEIGANCTIDRGSWRNTVLGKGCKLDNLIQIGHNVQLGQGCVIAAQTGIAGSTTLGNNVHIGGQVGIAQHLQIGDNVRIAAKSGVMNHLASHATYGKVERLPCRLWSFAVKWRI</sequence>
<dbReference type="InterPro" id="IPR007691">
    <property type="entry name" value="LpxD"/>
</dbReference>
<evidence type="ECO:0008006" key="8">
    <source>
        <dbReference type="Google" id="ProtNLM"/>
    </source>
</evidence>
<keyword evidence="7" id="KW-1185">Reference proteome</keyword>
<dbReference type="InParanoid" id="K3WAI0"/>
<dbReference type="Proteomes" id="UP000019132">
    <property type="component" value="Unassembled WGS sequence"/>
</dbReference>
<proteinExistence type="predicted"/>
<keyword evidence="2" id="KW-0441">Lipid A biosynthesis</keyword>
<evidence type="ECO:0000256" key="1">
    <source>
        <dbReference type="ARBA" id="ARBA00022516"/>
    </source>
</evidence>
<keyword evidence="1" id="KW-0444">Lipid biosynthesis</keyword>